<feature type="compositionally biased region" description="Basic and acidic residues" evidence="3">
    <location>
        <begin position="165"/>
        <end position="175"/>
    </location>
</feature>
<dbReference type="GO" id="GO:0003729">
    <property type="term" value="F:mRNA binding"/>
    <property type="evidence" value="ECO:0007669"/>
    <property type="project" value="TreeGrafter"/>
</dbReference>
<dbReference type="PROSITE" id="PS50102">
    <property type="entry name" value="RRM"/>
    <property type="match status" value="2"/>
</dbReference>
<feature type="region of interest" description="Disordered" evidence="3">
    <location>
        <begin position="92"/>
        <end position="186"/>
    </location>
</feature>
<dbReference type="GO" id="GO:1990904">
    <property type="term" value="C:ribonucleoprotein complex"/>
    <property type="evidence" value="ECO:0007669"/>
    <property type="project" value="TreeGrafter"/>
</dbReference>
<dbReference type="SMART" id="SM00360">
    <property type="entry name" value="RRM"/>
    <property type="match status" value="2"/>
</dbReference>
<feature type="region of interest" description="Disordered" evidence="3">
    <location>
        <begin position="265"/>
        <end position="320"/>
    </location>
</feature>
<dbReference type="SUPFAM" id="SSF54928">
    <property type="entry name" value="RNA-binding domain, RBD"/>
    <property type="match status" value="2"/>
</dbReference>
<dbReference type="PANTHER" id="PTHR23003">
    <property type="entry name" value="RNA RECOGNITION MOTIF RRM DOMAIN CONTAINING PROTEIN"/>
    <property type="match status" value="1"/>
</dbReference>
<evidence type="ECO:0000313" key="5">
    <source>
        <dbReference type="EMBL" id="CDP34021.1"/>
    </source>
</evidence>
<dbReference type="EMBL" id="HG937693">
    <property type="protein sequence ID" value="CDP34021.1"/>
    <property type="molecule type" value="Genomic_DNA"/>
</dbReference>
<dbReference type="InterPro" id="IPR035979">
    <property type="entry name" value="RBD_domain_sf"/>
</dbReference>
<dbReference type="GO" id="GO:0005634">
    <property type="term" value="C:nucleus"/>
    <property type="evidence" value="ECO:0007669"/>
    <property type="project" value="TreeGrafter"/>
</dbReference>
<name>A0A060T499_BLAAD</name>
<reference evidence="5" key="1">
    <citation type="submission" date="2014-02" db="EMBL/GenBank/DDBJ databases">
        <authorList>
            <person name="Genoscope - CEA"/>
        </authorList>
    </citation>
    <scope>NUCLEOTIDE SEQUENCE</scope>
    <source>
        <strain evidence="5">LS3</strain>
    </source>
</reference>
<dbReference type="AlphaFoldDB" id="A0A060T499"/>
<feature type="compositionally biased region" description="Low complexity" evidence="3">
    <location>
        <begin position="306"/>
        <end position="320"/>
    </location>
</feature>
<evidence type="ECO:0000256" key="1">
    <source>
        <dbReference type="ARBA" id="ARBA00022884"/>
    </source>
</evidence>
<dbReference type="InterPro" id="IPR012677">
    <property type="entry name" value="Nucleotide-bd_a/b_plait_sf"/>
</dbReference>
<reference evidence="5" key="2">
    <citation type="submission" date="2014-06" db="EMBL/GenBank/DDBJ databases">
        <title>The complete genome of Blastobotrys (Arxula) adeninivorans LS3 - a yeast of biotechnological interest.</title>
        <authorList>
            <person name="Kunze G."/>
            <person name="Gaillardin C."/>
            <person name="Czernicka M."/>
            <person name="Durrens P."/>
            <person name="Martin T."/>
            <person name="Boer E."/>
            <person name="Gabaldon T."/>
            <person name="Cruz J."/>
            <person name="Talla E."/>
            <person name="Marck C."/>
            <person name="Goffeau A."/>
            <person name="Barbe V."/>
            <person name="Baret P."/>
            <person name="Baronian K."/>
            <person name="Beier S."/>
            <person name="Bleykasten C."/>
            <person name="Bode R."/>
            <person name="Casaregola S."/>
            <person name="Despons L."/>
            <person name="Fairhead C."/>
            <person name="Giersberg M."/>
            <person name="Gierski P."/>
            <person name="Hahnel U."/>
            <person name="Hartmann A."/>
            <person name="Jankowska D."/>
            <person name="Jubin C."/>
            <person name="Jung P."/>
            <person name="Lafontaine I."/>
            <person name="Leh-Louis V."/>
            <person name="Lemaire M."/>
            <person name="Marcet-Houben M."/>
            <person name="Mascher M."/>
            <person name="Morel G."/>
            <person name="Richard G.-F."/>
            <person name="Riechen J."/>
            <person name="Sacerdot C."/>
            <person name="Sarkar A."/>
            <person name="Savel G."/>
            <person name="Schacherer J."/>
            <person name="Sherman D."/>
            <person name="Straub M.-L."/>
            <person name="Stein N."/>
            <person name="Thierry A."/>
            <person name="Trautwein-Schult A."/>
            <person name="Westhof E."/>
            <person name="Worch S."/>
            <person name="Dujon B."/>
            <person name="Souciet J.-L."/>
            <person name="Wincker P."/>
            <person name="Scholz U."/>
            <person name="Neuveglise N."/>
        </authorList>
    </citation>
    <scope>NUCLEOTIDE SEQUENCE</scope>
    <source>
        <strain evidence="5">LS3</strain>
    </source>
</reference>
<gene>
    <name evidence="5" type="ORF">GNLVRS02_ARAD1C02904g</name>
</gene>
<feature type="compositionally biased region" description="Basic and acidic residues" evidence="3">
    <location>
        <begin position="292"/>
        <end position="305"/>
    </location>
</feature>
<feature type="compositionally biased region" description="Basic residues" evidence="3">
    <location>
        <begin position="151"/>
        <end position="164"/>
    </location>
</feature>
<accession>A0A060T499</accession>
<dbReference type="CDD" id="cd00590">
    <property type="entry name" value="RRM_SF"/>
    <property type="match status" value="1"/>
</dbReference>
<feature type="domain" description="RRM" evidence="4">
    <location>
        <begin position="13"/>
        <end position="97"/>
    </location>
</feature>
<organism evidence="5">
    <name type="scientific">Blastobotrys adeninivorans</name>
    <name type="common">Yeast</name>
    <name type="synonym">Arxula adeninivorans</name>
    <dbReference type="NCBI Taxonomy" id="409370"/>
    <lineage>
        <taxon>Eukaryota</taxon>
        <taxon>Fungi</taxon>
        <taxon>Dikarya</taxon>
        <taxon>Ascomycota</taxon>
        <taxon>Saccharomycotina</taxon>
        <taxon>Dipodascomycetes</taxon>
        <taxon>Dipodascales</taxon>
        <taxon>Trichomonascaceae</taxon>
        <taxon>Blastobotrys</taxon>
    </lineage>
</organism>
<dbReference type="GO" id="GO:0005737">
    <property type="term" value="C:cytoplasm"/>
    <property type="evidence" value="ECO:0007669"/>
    <property type="project" value="TreeGrafter"/>
</dbReference>
<evidence type="ECO:0000256" key="2">
    <source>
        <dbReference type="PROSITE-ProRule" id="PRU00176"/>
    </source>
</evidence>
<protein>
    <submittedName>
        <fullName evidence="5">ARAD1C02904p</fullName>
    </submittedName>
</protein>
<feature type="compositionally biased region" description="Basic and acidic residues" evidence="3">
    <location>
        <begin position="99"/>
        <end position="126"/>
    </location>
</feature>
<feature type="domain" description="RRM" evidence="4">
    <location>
        <begin position="177"/>
        <end position="264"/>
    </location>
</feature>
<dbReference type="PANTHER" id="PTHR23003:SF3">
    <property type="entry name" value="FI21236P1-RELATED"/>
    <property type="match status" value="1"/>
</dbReference>
<proteinExistence type="predicted"/>
<feature type="compositionally biased region" description="Low complexity" evidence="3">
    <location>
        <begin position="270"/>
        <end position="286"/>
    </location>
</feature>
<dbReference type="Gene3D" id="3.30.70.330">
    <property type="match status" value="2"/>
</dbReference>
<sequence>MSATANESTSVGKRVYIGNLPFKANAKDIRELLSGFEVVSVNIPKVRTPSKGGRFYFRRLGYAFVELTSPEEAERAVSELEGKHLQERLLSVRIALPPKPKEEKNKDKQKQKESGDDKDSGDKESGAQETDNDEEAKENGQKPKQQNGSKKGTKKGAKKPRRPTRREELQSRPDAPDTVFVSGLPKEVTKEEVEELFKDLPVNEVKITLSRPRTIRSKKSGPISVPARAYAFVKLPEDKVTKAIEQLNGQEYKEVPLKVRMAKVDKDEVASGSASASASASVSASANGTPQPEKDTKADDKDKSEAAAAATTTTEASESQ</sequence>
<evidence type="ECO:0000259" key="4">
    <source>
        <dbReference type="PROSITE" id="PS50102"/>
    </source>
</evidence>
<dbReference type="InterPro" id="IPR050374">
    <property type="entry name" value="RRT5_SRSF_SR"/>
</dbReference>
<dbReference type="InterPro" id="IPR000504">
    <property type="entry name" value="RRM_dom"/>
</dbReference>
<keyword evidence="1 2" id="KW-0694">RNA-binding</keyword>
<dbReference type="Pfam" id="PF00076">
    <property type="entry name" value="RRM_1"/>
    <property type="match status" value="2"/>
</dbReference>
<evidence type="ECO:0000256" key="3">
    <source>
        <dbReference type="SAM" id="MobiDB-lite"/>
    </source>
</evidence>